<reference evidence="7 8" key="1">
    <citation type="submission" date="2018-03" db="EMBL/GenBank/DDBJ databases">
        <title>Ahniella affigens gen. nov., sp. nov., a gammaproteobacterium isolated from sandy soil near a stream.</title>
        <authorList>
            <person name="Ko Y."/>
            <person name="Kim J.-H."/>
        </authorList>
    </citation>
    <scope>NUCLEOTIDE SEQUENCE [LARGE SCALE GENOMIC DNA]</scope>
    <source>
        <strain evidence="7 8">D13</strain>
    </source>
</reference>
<evidence type="ECO:0000256" key="3">
    <source>
        <dbReference type="ARBA" id="ARBA00022630"/>
    </source>
</evidence>
<evidence type="ECO:0000256" key="5">
    <source>
        <dbReference type="ARBA" id="ARBA00023002"/>
    </source>
</evidence>
<feature type="domain" description="Glucose-methanol-choline oxidoreductase C-terminal" evidence="6">
    <location>
        <begin position="9"/>
        <end position="132"/>
    </location>
</feature>
<dbReference type="KEGG" id="xba:C7S18_08130"/>
<evidence type="ECO:0000313" key="7">
    <source>
        <dbReference type="EMBL" id="AVQ00050.1"/>
    </source>
</evidence>
<dbReference type="EMBL" id="CP027860">
    <property type="protein sequence ID" value="AVQ00050.1"/>
    <property type="molecule type" value="Genomic_DNA"/>
</dbReference>
<dbReference type="SUPFAM" id="SSF51905">
    <property type="entry name" value="FAD/NAD(P)-binding domain"/>
    <property type="match status" value="1"/>
</dbReference>
<evidence type="ECO:0000256" key="1">
    <source>
        <dbReference type="ARBA" id="ARBA00001974"/>
    </source>
</evidence>
<keyword evidence="4" id="KW-0274">FAD</keyword>
<sequence length="156" mass="16916">MFFAIEQTPNSASRVSLSSTADAFGCRRLHLEWRFNQLDLDSMRRSIQVLASDLQKAGFGQLVYQDDSLRLAQALELARHHMGTTRMHDDPTQGVVNRDCRLHGVDNLYVAGASVFPTSGVANPTLTLAALAIRLADHLRAGIGAGATRELVAAAT</sequence>
<dbReference type="Gene3D" id="3.50.50.60">
    <property type="entry name" value="FAD/NAD(P)-binding domain"/>
    <property type="match status" value="1"/>
</dbReference>
<evidence type="ECO:0000256" key="2">
    <source>
        <dbReference type="ARBA" id="ARBA00010790"/>
    </source>
</evidence>
<comment type="similarity">
    <text evidence="2">Belongs to the GMC oxidoreductase family.</text>
</comment>
<keyword evidence="3" id="KW-0285">Flavoprotein</keyword>
<keyword evidence="8" id="KW-1185">Reference proteome</keyword>
<gene>
    <name evidence="7" type="ORF">C7S18_08130</name>
</gene>
<name>A0A2P1PYY0_9GAMM</name>
<dbReference type="GO" id="GO:0016614">
    <property type="term" value="F:oxidoreductase activity, acting on CH-OH group of donors"/>
    <property type="evidence" value="ECO:0007669"/>
    <property type="project" value="InterPro"/>
</dbReference>
<dbReference type="InterPro" id="IPR007867">
    <property type="entry name" value="GMC_OxRtase_C"/>
</dbReference>
<organism evidence="7 8">
    <name type="scientific">Ahniella affigens</name>
    <dbReference type="NCBI Taxonomy" id="2021234"/>
    <lineage>
        <taxon>Bacteria</taxon>
        <taxon>Pseudomonadati</taxon>
        <taxon>Pseudomonadota</taxon>
        <taxon>Gammaproteobacteria</taxon>
        <taxon>Lysobacterales</taxon>
        <taxon>Rhodanobacteraceae</taxon>
        <taxon>Ahniella</taxon>
    </lineage>
</organism>
<comment type="cofactor">
    <cofactor evidence="1">
        <name>FAD</name>
        <dbReference type="ChEBI" id="CHEBI:57692"/>
    </cofactor>
</comment>
<evidence type="ECO:0000259" key="6">
    <source>
        <dbReference type="Pfam" id="PF05199"/>
    </source>
</evidence>
<keyword evidence="5" id="KW-0560">Oxidoreductase</keyword>
<dbReference type="Proteomes" id="UP000241074">
    <property type="component" value="Chromosome"/>
</dbReference>
<dbReference type="PANTHER" id="PTHR42784">
    <property type="entry name" value="PYRANOSE 2-OXIDASE"/>
    <property type="match status" value="1"/>
</dbReference>
<dbReference type="PANTHER" id="PTHR42784:SF1">
    <property type="entry name" value="PYRANOSE 2-OXIDASE"/>
    <property type="match status" value="1"/>
</dbReference>
<proteinExistence type="inferred from homology"/>
<protein>
    <recommendedName>
        <fullName evidence="6">Glucose-methanol-choline oxidoreductase C-terminal domain-containing protein</fullName>
    </recommendedName>
</protein>
<evidence type="ECO:0000313" key="8">
    <source>
        <dbReference type="Proteomes" id="UP000241074"/>
    </source>
</evidence>
<dbReference type="InterPro" id="IPR036188">
    <property type="entry name" value="FAD/NAD-bd_sf"/>
</dbReference>
<dbReference type="InterPro" id="IPR051473">
    <property type="entry name" value="P2Ox-like"/>
</dbReference>
<reference evidence="7 8" key="2">
    <citation type="submission" date="2018-03" db="EMBL/GenBank/DDBJ databases">
        <authorList>
            <person name="Keele B.F."/>
        </authorList>
    </citation>
    <scope>NUCLEOTIDE SEQUENCE [LARGE SCALE GENOMIC DNA]</scope>
    <source>
        <strain evidence="7 8">D13</strain>
    </source>
</reference>
<dbReference type="Pfam" id="PF05199">
    <property type="entry name" value="GMC_oxred_C"/>
    <property type="match status" value="1"/>
</dbReference>
<evidence type="ECO:0000256" key="4">
    <source>
        <dbReference type="ARBA" id="ARBA00022827"/>
    </source>
</evidence>
<accession>A0A2P1PYY0</accession>
<dbReference type="AlphaFoldDB" id="A0A2P1PYY0"/>